<dbReference type="EMBL" id="JACCCU010000002">
    <property type="protein sequence ID" value="NYF90920.1"/>
    <property type="molecule type" value="Genomic_DNA"/>
</dbReference>
<comment type="caution">
    <text evidence="3">The sequence shown here is derived from an EMBL/GenBank/DDBJ whole genome shotgun (WGS) entry which is preliminary data.</text>
</comment>
<sequence>MTSPTNRREVLRALFATSVGGVLSTSRLYGSRTELTAGGGEQHDFAPVRQRILEEVASGKATGVAVAVVHKGHLVWEEGFGFSDREKSIRATARTPFCLASITKPFTTTMLMTLVAEGKVALDAPANQYLSGAGIRGPNGNPHIATVRLLGAHVSGLPGMFSGYFQGGPTPAPDAKAVLQEYGRLAYSPGSVYEYSNIGFSALGAIASNVTGTDFGTLMKQRVLQPLGLNDSFFSTDIARLSTRAIGYDDAGKPIPYYTTSTPPSGELYVSAHDLAFFAMWNMKNHVPGQKRILEERWIDELHKPVYVGPSGVATTFGWFTGTLKSGLPYVLKSGGQPGVATKLYMVPSEDLACLVLTNRTDGTELANGICNQILKSYLSEWTPPEENAGPRSKPFVATSEFIGRWKGTLWNGGAEEPLRLQVDSSTSATLALGTAPATEILQMQSQGPGVEGVSTGLIESDGAGAFGVRKLVVKLIPQDGKLVGRVMARGEKTGLVFANLPYVLTLDRVLD</sequence>
<organism evidence="3 4">
    <name type="scientific">Tunturiibacter lichenicola</name>
    <dbReference type="NCBI Taxonomy" id="2051959"/>
    <lineage>
        <taxon>Bacteria</taxon>
        <taxon>Pseudomonadati</taxon>
        <taxon>Acidobacteriota</taxon>
        <taxon>Terriglobia</taxon>
        <taxon>Terriglobales</taxon>
        <taxon>Acidobacteriaceae</taxon>
        <taxon>Tunturiibacter</taxon>
    </lineage>
</organism>
<dbReference type="InterPro" id="IPR012338">
    <property type="entry name" value="Beta-lactam/transpept-like"/>
</dbReference>
<feature type="domain" description="Beta-lactamase-related" evidence="2">
    <location>
        <begin position="49"/>
        <end position="365"/>
    </location>
</feature>
<dbReference type="Pfam" id="PF00144">
    <property type="entry name" value="Beta-lactamase"/>
    <property type="match status" value="1"/>
</dbReference>
<dbReference type="AlphaFoldDB" id="A0A852VH09"/>
<dbReference type="InterPro" id="IPR001466">
    <property type="entry name" value="Beta-lactam-related"/>
</dbReference>
<gene>
    <name evidence="3" type="ORF">HDF08_003022</name>
</gene>
<name>A0A852VH09_9BACT</name>
<dbReference type="PANTHER" id="PTHR22935:SF95">
    <property type="entry name" value="BETA-LACTAMASE-LIKE 1-RELATED"/>
    <property type="match status" value="1"/>
</dbReference>
<proteinExistence type="inferred from homology"/>
<evidence type="ECO:0000313" key="3">
    <source>
        <dbReference type="EMBL" id="NYF90920.1"/>
    </source>
</evidence>
<protein>
    <submittedName>
        <fullName evidence="3">CubicO group peptidase (Beta-lactamase class C family)</fullName>
    </submittedName>
</protein>
<evidence type="ECO:0000313" key="4">
    <source>
        <dbReference type="Proteomes" id="UP000564385"/>
    </source>
</evidence>
<reference evidence="3 4" key="1">
    <citation type="submission" date="2020-07" db="EMBL/GenBank/DDBJ databases">
        <title>Genomic Encyclopedia of Type Strains, Phase IV (KMG-V): Genome sequencing to study the core and pangenomes of soil and plant-associated prokaryotes.</title>
        <authorList>
            <person name="Whitman W."/>
        </authorList>
    </citation>
    <scope>NUCLEOTIDE SEQUENCE [LARGE SCALE GENOMIC DNA]</scope>
    <source>
        <strain evidence="3 4">M8UP22</strain>
    </source>
</reference>
<comment type="similarity">
    <text evidence="1">Belongs to the beta-lactamase family.</text>
</comment>
<dbReference type="Proteomes" id="UP000564385">
    <property type="component" value="Unassembled WGS sequence"/>
</dbReference>
<dbReference type="SUPFAM" id="SSF56601">
    <property type="entry name" value="beta-lactamase/transpeptidase-like"/>
    <property type="match status" value="1"/>
</dbReference>
<evidence type="ECO:0000256" key="1">
    <source>
        <dbReference type="ARBA" id="ARBA00038473"/>
    </source>
</evidence>
<dbReference type="Gene3D" id="3.40.710.10">
    <property type="entry name" value="DD-peptidase/beta-lactamase superfamily"/>
    <property type="match status" value="1"/>
</dbReference>
<dbReference type="InterPro" id="IPR051478">
    <property type="entry name" value="Beta-lactamase-like_AB/R"/>
</dbReference>
<accession>A0A852VH09</accession>
<evidence type="ECO:0000259" key="2">
    <source>
        <dbReference type="Pfam" id="PF00144"/>
    </source>
</evidence>
<dbReference type="PANTHER" id="PTHR22935">
    <property type="entry name" value="PENICILLIN-BINDING PROTEIN"/>
    <property type="match status" value="1"/>
</dbReference>